<dbReference type="InterPro" id="IPR008928">
    <property type="entry name" value="6-hairpin_glycosidase_sf"/>
</dbReference>
<dbReference type="Proteomes" id="UP001597601">
    <property type="component" value="Unassembled WGS sequence"/>
</dbReference>
<dbReference type="EMBL" id="JBHUON010000003">
    <property type="protein sequence ID" value="MFD2863817.1"/>
    <property type="molecule type" value="Genomic_DNA"/>
</dbReference>
<accession>A0ABW5XLD8</accession>
<name>A0ABW5XLD8_9SPHI</name>
<dbReference type="PANTHER" id="PTHR34987:SF6">
    <property type="entry name" value="ALPHA-L-RHAMNOSIDASE SIX-HAIRPIN GLYCOSIDASE DOMAIN-CONTAINING PROTEIN"/>
    <property type="match status" value="1"/>
</dbReference>
<evidence type="ECO:0000313" key="1">
    <source>
        <dbReference type="EMBL" id="MFD2863817.1"/>
    </source>
</evidence>
<gene>
    <name evidence="1" type="ORF">ACFSYC_03870</name>
</gene>
<dbReference type="InterPro" id="IPR012341">
    <property type="entry name" value="6hp_glycosidase-like_sf"/>
</dbReference>
<reference evidence="2" key="1">
    <citation type="journal article" date="2019" name="Int. J. Syst. Evol. Microbiol.">
        <title>The Global Catalogue of Microorganisms (GCM) 10K type strain sequencing project: providing services to taxonomists for standard genome sequencing and annotation.</title>
        <authorList>
            <consortium name="The Broad Institute Genomics Platform"/>
            <consortium name="The Broad Institute Genome Sequencing Center for Infectious Disease"/>
            <person name="Wu L."/>
            <person name="Ma J."/>
        </authorList>
    </citation>
    <scope>NUCLEOTIDE SEQUENCE [LARGE SCALE GENOMIC DNA]</scope>
    <source>
        <strain evidence="2">KCTC 52232</strain>
    </source>
</reference>
<evidence type="ECO:0000313" key="2">
    <source>
        <dbReference type="Proteomes" id="UP001597601"/>
    </source>
</evidence>
<proteinExistence type="predicted"/>
<protein>
    <submittedName>
        <fullName evidence="1">Six-hairpin glycosidase-like protein</fullName>
    </submittedName>
</protein>
<dbReference type="RefSeq" id="WP_377123723.1">
    <property type="nucleotide sequence ID" value="NZ_JBHUON010000003.1"/>
</dbReference>
<dbReference type="SUPFAM" id="SSF48208">
    <property type="entry name" value="Six-hairpin glycosidases"/>
    <property type="match status" value="1"/>
</dbReference>
<sequence>MTIYMEMSGSLVSGIIRYKVGRNKQVQISRDIIFPQLRKYTKSNESMYRAYLRNEYADEVLPTITVSQKKFEPGILDSIRINGKISFYFKERNGIRLVRSFFPAMDSRCFVEKWSLINTGKTAQTLTIGATAFNQQEEGWLGTYYRNIFSDAASNVTIMPGEKYDFGVYFTAQLNNEAAPATQLPALEHNRNLFLDSLANNLVVNSPNKVINTLFYFSKIRAAESIFKSRLGLVYSPGGGSYYVGIWANDQAEYSGPFFAYLGYQKGMQAAMNAYRIFQNNIPKNGGKIWASFELDVMFTFGAHDRGDAAMIAFGATHFLLTSGDRKKSEELWPLVDWCLEYCRKRVTPDGVVASESDELEGRFPTGAANLSTSSLYYGALVQAARLAKAMGKPGTLVADYNKRAKNLSAAIEKYFGANMDGLSTYKYYKENTTLRSWICLPLAVGLNQRKEGTLDALFNKLWSPNGVLTELKNDADAPKVFWDRGTLYAFRGAFKAGAADKALERLISYSTTRLTGFRVPYVVEAWPENGMAHLSAESALYCRIFTEGLLGFEPTSFNSFNLRPNLPTSWGYFDITHIKAFNRTFDIHITRVKDTLQVTVAQDGKVTLQRLIKNDTQLAVVLK</sequence>
<dbReference type="PANTHER" id="PTHR34987">
    <property type="entry name" value="C, PUTATIVE (AFU_ORTHOLOGUE AFUA_3G02880)-RELATED"/>
    <property type="match status" value="1"/>
</dbReference>
<organism evidence="1 2">
    <name type="scientific">Mucilaginibacter antarcticus</name>
    <dbReference type="NCBI Taxonomy" id="1855725"/>
    <lineage>
        <taxon>Bacteria</taxon>
        <taxon>Pseudomonadati</taxon>
        <taxon>Bacteroidota</taxon>
        <taxon>Sphingobacteriia</taxon>
        <taxon>Sphingobacteriales</taxon>
        <taxon>Sphingobacteriaceae</taxon>
        <taxon>Mucilaginibacter</taxon>
    </lineage>
</organism>
<dbReference type="Gene3D" id="1.50.10.10">
    <property type="match status" value="1"/>
</dbReference>
<keyword evidence="2" id="KW-1185">Reference proteome</keyword>
<comment type="caution">
    <text evidence="1">The sequence shown here is derived from an EMBL/GenBank/DDBJ whole genome shotgun (WGS) entry which is preliminary data.</text>
</comment>